<dbReference type="EMBL" id="CP036269">
    <property type="protein sequence ID" value="QDT40976.1"/>
    <property type="molecule type" value="Genomic_DNA"/>
</dbReference>
<reference evidence="2 3" key="1">
    <citation type="submission" date="2019-02" db="EMBL/GenBank/DDBJ databases">
        <title>Deep-cultivation of Planctomycetes and their phenomic and genomic characterization uncovers novel biology.</title>
        <authorList>
            <person name="Wiegand S."/>
            <person name="Jogler M."/>
            <person name="Boedeker C."/>
            <person name="Pinto D."/>
            <person name="Vollmers J."/>
            <person name="Rivas-Marin E."/>
            <person name="Kohn T."/>
            <person name="Peeters S.H."/>
            <person name="Heuer A."/>
            <person name="Rast P."/>
            <person name="Oberbeckmann S."/>
            <person name="Bunk B."/>
            <person name="Jeske O."/>
            <person name="Meyerdierks A."/>
            <person name="Storesund J.E."/>
            <person name="Kallscheuer N."/>
            <person name="Luecker S."/>
            <person name="Lage O.M."/>
            <person name="Pohl T."/>
            <person name="Merkel B.J."/>
            <person name="Hornburger P."/>
            <person name="Mueller R.-W."/>
            <person name="Bruemmer F."/>
            <person name="Labrenz M."/>
            <person name="Spormann A.M."/>
            <person name="Op den Camp H."/>
            <person name="Overmann J."/>
            <person name="Amann R."/>
            <person name="Jetten M.S.M."/>
            <person name="Mascher T."/>
            <person name="Medema M.H."/>
            <person name="Devos D.P."/>
            <person name="Kaster A.-K."/>
            <person name="Ovreas L."/>
            <person name="Rohde M."/>
            <person name="Galperin M.Y."/>
            <person name="Jogler C."/>
        </authorList>
    </citation>
    <scope>NUCLEOTIDE SEQUENCE [LARGE SCALE GENOMIC DNA]</scope>
    <source>
        <strain evidence="2 3">Pan241w</strain>
    </source>
</reference>
<feature type="region of interest" description="Disordered" evidence="1">
    <location>
        <begin position="1"/>
        <end position="77"/>
    </location>
</feature>
<protein>
    <submittedName>
        <fullName evidence="2">Uncharacterized protein</fullName>
    </submittedName>
</protein>
<name>A0A517RAR0_9PLAN</name>
<sequence>MDLAGGSGSQDPSRGSFEETGQVDAAGSFQNRPADLHVRGNRRTSHSLSGPPTNSIRTSHLQTAGNGWQIVGTVGLA</sequence>
<dbReference type="KEGG" id="gaz:Pan241w_10350"/>
<accession>A0A517RAR0</accession>
<evidence type="ECO:0000256" key="1">
    <source>
        <dbReference type="SAM" id="MobiDB-lite"/>
    </source>
</evidence>
<dbReference type="Proteomes" id="UP000317171">
    <property type="component" value="Chromosome"/>
</dbReference>
<feature type="compositionally biased region" description="Polar residues" evidence="1">
    <location>
        <begin position="46"/>
        <end position="66"/>
    </location>
</feature>
<proteinExistence type="predicted"/>
<evidence type="ECO:0000313" key="2">
    <source>
        <dbReference type="EMBL" id="QDT40976.1"/>
    </source>
</evidence>
<gene>
    <name evidence="2" type="ORF">Pan241w_10350</name>
</gene>
<dbReference type="AlphaFoldDB" id="A0A517RAR0"/>
<evidence type="ECO:0000313" key="3">
    <source>
        <dbReference type="Proteomes" id="UP000317171"/>
    </source>
</evidence>
<keyword evidence="3" id="KW-1185">Reference proteome</keyword>
<organism evidence="2 3">
    <name type="scientific">Gimesia alba</name>
    <dbReference type="NCBI Taxonomy" id="2527973"/>
    <lineage>
        <taxon>Bacteria</taxon>
        <taxon>Pseudomonadati</taxon>
        <taxon>Planctomycetota</taxon>
        <taxon>Planctomycetia</taxon>
        <taxon>Planctomycetales</taxon>
        <taxon>Planctomycetaceae</taxon>
        <taxon>Gimesia</taxon>
    </lineage>
</organism>